<evidence type="ECO:0008006" key="4">
    <source>
        <dbReference type="Google" id="ProtNLM"/>
    </source>
</evidence>
<evidence type="ECO:0000313" key="3">
    <source>
        <dbReference type="Proteomes" id="UP001500751"/>
    </source>
</evidence>
<protein>
    <recommendedName>
        <fullName evidence="4">RES domain-containing protein</fullName>
    </recommendedName>
</protein>
<comment type="caution">
    <text evidence="2">The sequence shown here is derived from an EMBL/GenBank/DDBJ whole genome shotgun (WGS) entry which is preliminary data.</text>
</comment>
<accession>A0ABN2V6D0</accession>
<dbReference type="EMBL" id="BAAAQN010000056">
    <property type="protein sequence ID" value="GAA2053249.1"/>
    <property type="molecule type" value="Genomic_DNA"/>
</dbReference>
<sequence>MLPQRADSWEERPSGKTWGQWWAETDDPQARRELLVDAGVRAEVGTSLGRSQAGPLNLLFPKHRLVDAEVPVFSPDDPQWHVFDLVAFRASLRAVVALCRSSLSPR</sequence>
<reference evidence="2 3" key="1">
    <citation type="journal article" date="2019" name="Int. J. Syst. Evol. Microbiol.">
        <title>The Global Catalogue of Microorganisms (GCM) 10K type strain sequencing project: providing services to taxonomists for standard genome sequencing and annotation.</title>
        <authorList>
            <consortium name="The Broad Institute Genomics Platform"/>
            <consortium name="The Broad Institute Genome Sequencing Center for Infectious Disease"/>
            <person name="Wu L."/>
            <person name="Ma J."/>
        </authorList>
    </citation>
    <scope>NUCLEOTIDE SEQUENCE [LARGE SCALE GENOMIC DNA]</scope>
    <source>
        <strain evidence="2 3">JCM 16014</strain>
    </source>
</reference>
<evidence type="ECO:0000313" key="2">
    <source>
        <dbReference type="EMBL" id="GAA2053249.1"/>
    </source>
</evidence>
<feature type="region of interest" description="Disordered" evidence="1">
    <location>
        <begin position="1"/>
        <end position="20"/>
    </location>
</feature>
<organism evidence="2 3">
    <name type="scientific">Catenulispora yoronensis</name>
    <dbReference type="NCBI Taxonomy" id="450799"/>
    <lineage>
        <taxon>Bacteria</taxon>
        <taxon>Bacillati</taxon>
        <taxon>Actinomycetota</taxon>
        <taxon>Actinomycetes</taxon>
        <taxon>Catenulisporales</taxon>
        <taxon>Catenulisporaceae</taxon>
        <taxon>Catenulispora</taxon>
    </lineage>
</organism>
<proteinExistence type="predicted"/>
<gene>
    <name evidence="2" type="ORF">GCM10009839_71250</name>
</gene>
<name>A0ABN2V6D0_9ACTN</name>
<dbReference type="Proteomes" id="UP001500751">
    <property type="component" value="Unassembled WGS sequence"/>
</dbReference>
<evidence type="ECO:0000256" key="1">
    <source>
        <dbReference type="SAM" id="MobiDB-lite"/>
    </source>
</evidence>
<keyword evidence="3" id="KW-1185">Reference proteome</keyword>